<keyword evidence="2" id="KW-0614">Plasmid</keyword>
<dbReference type="GO" id="GO:0016887">
    <property type="term" value="F:ATP hydrolysis activity"/>
    <property type="evidence" value="ECO:0007669"/>
    <property type="project" value="InterPro"/>
</dbReference>
<feature type="domain" description="AAA+ ATPase" evidence="1">
    <location>
        <begin position="168"/>
        <end position="321"/>
    </location>
</feature>
<dbReference type="Pfam" id="PF00004">
    <property type="entry name" value="AAA"/>
    <property type="match status" value="1"/>
</dbReference>
<dbReference type="InterPro" id="IPR027065">
    <property type="entry name" value="Lon_Prtase"/>
</dbReference>
<dbReference type="GO" id="GO:0006515">
    <property type="term" value="P:protein quality control for misfolded or incompletely synthesized proteins"/>
    <property type="evidence" value="ECO:0007669"/>
    <property type="project" value="TreeGrafter"/>
</dbReference>
<dbReference type="InterPro" id="IPR003959">
    <property type="entry name" value="ATPase_AAA_core"/>
</dbReference>
<proteinExistence type="predicted"/>
<dbReference type="SMART" id="SM00382">
    <property type="entry name" value="AAA"/>
    <property type="match status" value="1"/>
</dbReference>
<evidence type="ECO:0000313" key="2">
    <source>
        <dbReference type="EMBL" id="AFQ90338.1"/>
    </source>
</evidence>
<dbReference type="PANTHER" id="PTHR43718">
    <property type="entry name" value="LON PROTEASE"/>
    <property type="match status" value="1"/>
</dbReference>
<dbReference type="EMBL" id="JQ796371">
    <property type="protein sequence ID" value="AFQ90338.1"/>
    <property type="molecule type" value="Genomic_DNA"/>
</dbReference>
<dbReference type="SUPFAM" id="SSF52540">
    <property type="entry name" value="P-loop containing nucleoside triphosphate hydrolases"/>
    <property type="match status" value="1"/>
</dbReference>
<reference evidence="2" key="1">
    <citation type="submission" date="2012-03" db="EMBL/GenBank/DDBJ databases">
        <authorList>
            <person name="Maj A."/>
            <person name="Bartosik D."/>
            <person name="Brzuszkiewicz E."/>
            <person name="Daniel R."/>
        </authorList>
    </citation>
    <scope>NUCLEOTIDE SEQUENCE</scope>
    <source>
        <strain evidence="2">DSM 11574</strain>
        <plasmid evidence="2">pMARC5</plasmid>
    </source>
</reference>
<organism evidence="2">
    <name type="scientific">Paracoccus marcusii</name>
    <dbReference type="NCBI Taxonomy" id="59779"/>
    <lineage>
        <taxon>Bacteria</taxon>
        <taxon>Pseudomonadati</taxon>
        <taxon>Pseudomonadota</taxon>
        <taxon>Alphaproteobacteria</taxon>
        <taxon>Rhodobacterales</taxon>
        <taxon>Paracoccaceae</taxon>
        <taxon>Paracoccus</taxon>
    </lineage>
</organism>
<dbReference type="InterPro" id="IPR003593">
    <property type="entry name" value="AAA+_ATPase"/>
</dbReference>
<geneLocation type="plasmid" evidence="2">
    <name>pMARC5</name>
</geneLocation>
<protein>
    <recommendedName>
        <fullName evidence="1">AAA+ ATPase domain-containing protein</fullName>
    </recommendedName>
</protein>
<dbReference type="RefSeq" id="WP_015063339.1">
    <property type="nucleotide sequence ID" value="NC_019367.1"/>
</dbReference>
<dbReference type="Gene3D" id="3.40.50.300">
    <property type="entry name" value="P-loop containing nucleotide triphosphate hydrolases"/>
    <property type="match status" value="1"/>
</dbReference>
<evidence type="ECO:0000259" key="1">
    <source>
        <dbReference type="SMART" id="SM00382"/>
    </source>
</evidence>
<accession>J7K1P5</accession>
<dbReference type="AlphaFoldDB" id="J7K1P5"/>
<dbReference type="PANTHER" id="PTHR43718:SF2">
    <property type="entry name" value="LON PROTEASE HOMOLOG, MITOCHONDRIAL"/>
    <property type="match status" value="1"/>
</dbReference>
<dbReference type="GO" id="GO:0004176">
    <property type="term" value="F:ATP-dependent peptidase activity"/>
    <property type="evidence" value="ECO:0007669"/>
    <property type="project" value="InterPro"/>
</dbReference>
<sequence>MSHPRIFARPVPNTAELTLAEVINRLRRHQDHLDLCRAMRLDTAPAASFEINDPADIDAFGHFLDECLGDDISDATAQTELRLRHRAERFIVARAAAIKTQIEPLRTEDRGAVRGALGRGRFGGVTSRDRMHEILADLHARAPWMAPAATAVMRAMNRATTAGPAPFQAPPMILIGGQGIGKSRWARDIARAFNVPAIDVDIGAANGAVFVLSGTERGWGSATPGRVVRTILMTHIVNPIVIVDEVDKIPNVIGTARGGSLPGAAEVLKSMIEPTTARAWTCPCLQLPVDLTRVSWIMTTNSLGGIPEPLLDRCLVVRIPDPTPDHLRLVAAGKIADMIADPDLRRDLLGMIGGLLDDRQAAGKRTSLRQVMRMIDRIDTALDLVRQN</sequence>
<dbReference type="GO" id="GO:0005524">
    <property type="term" value="F:ATP binding"/>
    <property type="evidence" value="ECO:0007669"/>
    <property type="project" value="InterPro"/>
</dbReference>
<name>J7K1P5_9RHOB</name>
<dbReference type="GO" id="GO:0004252">
    <property type="term" value="F:serine-type endopeptidase activity"/>
    <property type="evidence" value="ECO:0007669"/>
    <property type="project" value="InterPro"/>
</dbReference>
<dbReference type="InterPro" id="IPR027417">
    <property type="entry name" value="P-loop_NTPase"/>
</dbReference>